<comment type="caution">
    <text evidence="3">The sequence shown here is derived from an EMBL/GenBank/DDBJ whole genome shotgun (WGS) entry which is preliminary data.</text>
</comment>
<dbReference type="PANTHER" id="PTHR10566">
    <property type="entry name" value="CHAPERONE-ACTIVITY OF BC1 COMPLEX CABC1 -RELATED"/>
    <property type="match status" value="1"/>
</dbReference>
<evidence type="ECO:0000259" key="2">
    <source>
        <dbReference type="Pfam" id="PF03109"/>
    </source>
</evidence>
<evidence type="ECO:0000313" key="3">
    <source>
        <dbReference type="EMBL" id="MBC9206489.1"/>
    </source>
</evidence>
<proteinExistence type="inferred from homology"/>
<dbReference type="Pfam" id="PF03109">
    <property type="entry name" value="ABC1"/>
    <property type="match status" value="1"/>
</dbReference>
<dbReference type="PANTHER" id="PTHR10566:SF113">
    <property type="entry name" value="PROTEIN ACTIVITY OF BC1 COMPLEX KINASE 7, CHLOROPLASTIC"/>
    <property type="match status" value="1"/>
</dbReference>
<dbReference type="InterPro" id="IPR034646">
    <property type="entry name" value="ADCK3_dom"/>
</dbReference>
<dbReference type="CDD" id="cd13970">
    <property type="entry name" value="ABC1_ADCK3"/>
    <property type="match status" value="1"/>
</dbReference>
<dbReference type="Proteomes" id="UP000626026">
    <property type="component" value="Unassembled WGS sequence"/>
</dbReference>
<evidence type="ECO:0000313" key="4">
    <source>
        <dbReference type="Proteomes" id="UP000626026"/>
    </source>
</evidence>
<gene>
    <name evidence="3" type="ORF">IBL26_06545</name>
</gene>
<feature type="domain" description="ABC1 atypical kinase-like" evidence="2">
    <location>
        <begin position="86"/>
        <end position="331"/>
    </location>
</feature>
<reference evidence="3 4" key="1">
    <citation type="journal article" date="2013" name="Int. J. Syst. Evol. Microbiol.">
        <title>Roseomonas aerophila sp. nov., isolated from air.</title>
        <authorList>
            <person name="Kim S.J."/>
            <person name="Weon H.Y."/>
            <person name="Ahn J.H."/>
            <person name="Hong S.B."/>
            <person name="Seok S.J."/>
            <person name="Whang K.S."/>
            <person name="Kwon S.W."/>
        </authorList>
    </citation>
    <scope>NUCLEOTIDE SEQUENCE [LARGE SCALE GENOMIC DNA]</scope>
    <source>
        <strain evidence="3 4">NBRC 108923</strain>
    </source>
</reference>
<name>A0ABR7RIT4_9PROT</name>
<dbReference type="InterPro" id="IPR011009">
    <property type="entry name" value="Kinase-like_dom_sf"/>
</dbReference>
<keyword evidence="4" id="KW-1185">Reference proteome</keyword>
<protein>
    <submittedName>
        <fullName evidence="3">AarF/ABC1/UbiB kinase family protein</fullName>
    </submittedName>
</protein>
<dbReference type="SUPFAM" id="SSF56112">
    <property type="entry name" value="Protein kinase-like (PK-like)"/>
    <property type="match status" value="1"/>
</dbReference>
<dbReference type="InterPro" id="IPR004147">
    <property type="entry name" value="ABC1_dom"/>
</dbReference>
<keyword evidence="3" id="KW-0808">Transferase</keyword>
<dbReference type="RefSeq" id="WP_187783670.1">
    <property type="nucleotide sequence ID" value="NZ_JACTVA010000008.1"/>
</dbReference>
<dbReference type="InterPro" id="IPR050154">
    <property type="entry name" value="UbiB_kinase"/>
</dbReference>
<dbReference type="GO" id="GO:0016301">
    <property type="term" value="F:kinase activity"/>
    <property type="evidence" value="ECO:0007669"/>
    <property type="project" value="UniProtKB-KW"/>
</dbReference>
<organism evidence="3 4">
    <name type="scientific">Teichococcus aerophilus</name>
    <dbReference type="NCBI Taxonomy" id="1224513"/>
    <lineage>
        <taxon>Bacteria</taxon>
        <taxon>Pseudomonadati</taxon>
        <taxon>Pseudomonadota</taxon>
        <taxon>Alphaproteobacteria</taxon>
        <taxon>Acetobacterales</taxon>
        <taxon>Roseomonadaceae</taxon>
        <taxon>Roseomonas</taxon>
    </lineage>
</organism>
<evidence type="ECO:0000256" key="1">
    <source>
        <dbReference type="ARBA" id="ARBA00009670"/>
    </source>
</evidence>
<sequence>MAEDREGRSFFGEVRRMARTSGAVGGIAARVAGERFLGIKTDKAVHANDLKALLGGLKGPLMKVAQFLSTVPNALPAEYAQELAALQANAPPMGWNFVRRRMASELGTDWQSKFASFGQEAAAAASLGQVHRATLPDGTLVACKLQYPDMQSVVEADLRQLKIAMGIFARMDDAIQHDDVYLELCERLREELDYEREAAQMRLYNIMLDDVPDVRTPRPIEGYCSKRLLTMNWLEGRPIMDRLGEEPPLEERNAYARALFHAWYVPFYRFGVIHGDPHLGNYQVRQPVGDEPAGINLLDYGAIRIFPPQFLRGVIMLYEAMRDHDDEKAHEAYRTWGFTDLTKEKMQVLGLWARFLHEPLLDDRVRPIQADGDVDFGRKVAAEVHAGLKRTGGVKPPREFVLVDRSAVGLGSAFMRLGAELNWHRMFNELIQDFNEQELAARQRAALDEARVPPTLG</sequence>
<dbReference type="EMBL" id="JACTVA010000008">
    <property type="protein sequence ID" value="MBC9206489.1"/>
    <property type="molecule type" value="Genomic_DNA"/>
</dbReference>
<keyword evidence="3" id="KW-0418">Kinase</keyword>
<comment type="similarity">
    <text evidence="1">Belongs to the protein kinase superfamily. ADCK protein kinase family.</text>
</comment>
<accession>A0ABR7RIT4</accession>